<gene>
    <name evidence="2" type="ORF">K1Y72_03635</name>
</gene>
<dbReference type="RefSeq" id="WP_220163695.1">
    <property type="nucleotide sequence ID" value="NZ_JAIBOA010000002.1"/>
</dbReference>
<keyword evidence="3" id="KW-1185">Reference proteome</keyword>
<evidence type="ECO:0000256" key="1">
    <source>
        <dbReference type="SAM" id="MobiDB-lite"/>
    </source>
</evidence>
<feature type="compositionally biased region" description="Low complexity" evidence="1">
    <location>
        <begin position="1"/>
        <end position="13"/>
    </location>
</feature>
<dbReference type="EMBL" id="JAIBOA010000002">
    <property type="protein sequence ID" value="MBW8481450.1"/>
    <property type="molecule type" value="Genomic_DNA"/>
</dbReference>
<evidence type="ECO:0000313" key="2">
    <source>
        <dbReference type="EMBL" id="MBW8481450.1"/>
    </source>
</evidence>
<sequence length="88" mass="9116">MREPADLAAALGGKSAGGWGWSFSPLNSAGSASKVGAHIPRDRPRAGQVPAGEHHAPELGHGDHVDVPGENTVLTGTDIYQLGHMKTR</sequence>
<accession>A0ABS7FMJ2</accession>
<comment type="caution">
    <text evidence="2">The sequence shown here is derived from an EMBL/GenBank/DDBJ whole genome shotgun (WGS) entry which is preliminary data.</text>
</comment>
<proteinExistence type="predicted"/>
<feature type="compositionally biased region" description="Basic and acidic residues" evidence="1">
    <location>
        <begin position="52"/>
        <end position="67"/>
    </location>
</feature>
<dbReference type="Proteomes" id="UP000774570">
    <property type="component" value="Unassembled WGS sequence"/>
</dbReference>
<reference evidence="2 3" key="1">
    <citation type="submission" date="2021-07" db="EMBL/GenBank/DDBJ databases">
        <title>Actinomadura sp. PM05-2 isolated from lichen.</title>
        <authorList>
            <person name="Somphong A."/>
            <person name="Phongsopitanun W."/>
            <person name="Tanasupawat S."/>
            <person name="Peongsungnone V."/>
        </authorList>
    </citation>
    <scope>NUCLEOTIDE SEQUENCE [LARGE SCALE GENOMIC DNA]</scope>
    <source>
        <strain evidence="2 3">PM05-2</strain>
    </source>
</reference>
<protein>
    <submittedName>
        <fullName evidence="2">Uncharacterized protein</fullName>
    </submittedName>
</protein>
<name>A0ABS7FMJ2_9ACTN</name>
<evidence type="ECO:0000313" key="3">
    <source>
        <dbReference type="Proteomes" id="UP000774570"/>
    </source>
</evidence>
<organism evidence="2 3">
    <name type="scientific">Actinomadura parmotrematis</name>
    <dbReference type="NCBI Taxonomy" id="2864039"/>
    <lineage>
        <taxon>Bacteria</taxon>
        <taxon>Bacillati</taxon>
        <taxon>Actinomycetota</taxon>
        <taxon>Actinomycetes</taxon>
        <taxon>Streptosporangiales</taxon>
        <taxon>Thermomonosporaceae</taxon>
        <taxon>Actinomadura</taxon>
    </lineage>
</organism>
<feature type="region of interest" description="Disordered" evidence="1">
    <location>
        <begin position="1"/>
        <end position="67"/>
    </location>
</feature>